<dbReference type="Pfam" id="PF02508">
    <property type="entry name" value="Rnf-Nqr"/>
    <property type="match status" value="1"/>
</dbReference>
<keyword evidence="8" id="KW-1003">Cell membrane</keyword>
<evidence type="ECO:0000313" key="10">
    <source>
        <dbReference type="Proteomes" id="UP001357733"/>
    </source>
</evidence>
<comment type="similarity">
    <text evidence="8">Belongs to the NqrDE/RnfAE family.</text>
</comment>
<keyword evidence="6 8" id="KW-1133">Transmembrane helix</keyword>
<dbReference type="NCBIfam" id="TIGR01948">
    <property type="entry name" value="rnfE"/>
    <property type="match status" value="1"/>
</dbReference>
<reference evidence="9 10" key="1">
    <citation type="submission" date="2024-01" db="EMBL/GenBank/DDBJ databases">
        <title>Complete genome sequence of Citroniella saccharovorans strain M6.X9, isolated from human fecal sample.</title>
        <authorList>
            <person name="Cheng G."/>
            <person name="Westerholm M."/>
            <person name="Schnurer A."/>
        </authorList>
    </citation>
    <scope>NUCLEOTIDE SEQUENCE [LARGE SCALE GENOMIC DNA]</scope>
    <source>
        <strain evidence="9 10">DSM 29873</strain>
    </source>
</reference>
<protein>
    <recommendedName>
        <fullName evidence="8">Ion-translocating oxidoreductase complex subunit E</fullName>
        <ecNumber evidence="8">7.-.-.-</ecNumber>
    </recommendedName>
    <alternativeName>
        <fullName evidence="8">Rnf electron transport complex subunit E</fullName>
    </alternativeName>
</protein>
<dbReference type="Proteomes" id="UP001357733">
    <property type="component" value="Unassembled WGS sequence"/>
</dbReference>
<feature type="transmembrane region" description="Helical" evidence="8">
    <location>
        <begin position="90"/>
        <end position="110"/>
    </location>
</feature>
<dbReference type="InterPro" id="IPR010968">
    <property type="entry name" value="RnfE"/>
</dbReference>
<evidence type="ECO:0000256" key="3">
    <source>
        <dbReference type="ARBA" id="ARBA00022692"/>
    </source>
</evidence>
<comment type="subunit">
    <text evidence="8">The complex is composed of six subunits: RnfA, RnfB, RnfC, RnfD, RnfE and RnfG.</text>
</comment>
<evidence type="ECO:0000256" key="2">
    <source>
        <dbReference type="ARBA" id="ARBA00022448"/>
    </source>
</evidence>
<keyword evidence="5 8" id="KW-0249">Electron transport</keyword>
<dbReference type="GO" id="GO:0022900">
    <property type="term" value="P:electron transport chain"/>
    <property type="evidence" value="ECO:0007669"/>
    <property type="project" value="UniProtKB-UniRule"/>
</dbReference>
<keyword evidence="3 8" id="KW-0812">Transmembrane</keyword>
<accession>A0AAW9MYG4</accession>
<keyword evidence="10" id="KW-1185">Reference proteome</keyword>
<feature type="transmembrane region" description="Helical" evidence="8">
    <location>
        <begin position="122"/>
        <end position="145"/>
    </location>
</feature>
<keyword evidence="7 8" id="KW-0472">Membrane</keyword>
<dbReference type="EMBL" id="JAYKOT010000003">
    <property type="protein sequence ID" value="MEB3429455.1"/>
    <property type="molecule type" value="Genomic_DNA"/>
</dbReference>
<dbReference type="HAMAP" id="MF_00478">
    <property type="entry name" value="RsxE_RnfE"/>
    <property type="match status" value="1"/>
</dbReference>
<evidence type="ECO:0000256" key="6">
    <source>
        <dbReference type="ARBA" id="ARBA00022989"/>
    </source>
</evidence>
<keyword evidence="4 8" id="KW-1278">Translocase</keyword>
<dbReference type="GO" id="GO:0012505">
    <property type="term" value="C:endomembrane system"/>
    <property type="evidence" value="ECO:0007669"/>
    <property type="project" value="UniProtKB-SubCell"/>
</dbReference>
<evidence type="ECO:0000256" key="1">
    <source>
        <dbReference type="ARBA" id="ARBA00004127"/>
    </source>
</evidence>
<dbReference type="AlphaFoldDB" id="A0AAW9MYG4"/>
<feature type="transmembrane region" description="Helical" evidence="8">
    <location>
        <begin position="35"/>
        <end position="56"/>
    </location>
</feature>
<dbReference type="GO" id="GO:0005886">
    <property type="term" value="C:plasma membrane"/>
    <property type="evidence" value="ECO:0007669"/>
    <property type="project" value="UniProtKB-SubCell"/>
</dbReference>
<keyword evidence="2 8" id="KW-0813">Transport</keyword>
<dbReference type="PANTHER" id="PTHR30586">
    <property type="entry name" value="ELECTRON TRANSPORT COMPLEX PROTEIN RNFE"/>
    <property type="match status" value="1"/>
</dbReference>
<organism evidence="9 10">
    <name type="scientific">Citroniella saccharovorans</name>
    <dbReference type="NCBI Taxonomy" id="2053367"/>
    <lineage>
        <taxon>Bacteria</taxon>
        <taxon>Bacillati</taxon>
        <taxon>Bacillota</taxon>
        <taxon>Tissierellia</taxon>
        <taxon>Tissierellales</taxon>
        <taxon>Peptoniphilaceae</taxon>
        <taxon>Citroniella</taxon>
    </lineage>
</organism>
<evidence type="ECO:0000256" key="8">
    <source>
        <dbReference type="HAMAP-Rule" id="MF_00478"/>
    </source>
</evidence>
<dbReference type="NCBIfam" id="NF009070">
    <property type="entry name" value="PRK12405.1"/>
    <property type="match status" value="1"/>
</dbReference>
<evidence type="ECO:0000256" key="5">
    <source>
        <dbReference type="ARBA" id="ARBA00022982"/>
    </source>
</evidence>
<dbReference type="InterPro" id="IPR003667">
    <property type="entry name" value="NqrDE/RnfAE"/>
</dbReference>
<evidence type="ECO:0000256" key="4">
    <source>
        <dbReference type="ARBA" id="ARBA00022967"/>
    </source>
</evidence>
<feature type="transmembrane region" description="Helical" evidence="8">
    <location>
        <begin position="12"/>
        <end position="29"/>
    </location>
</feature>
<name>A0AAW9MYG4_9FIRM</name>
<comment type="caution">
    <text evidence="9">The sequence shown here is derived from an EMBL/GenBank/DDBJ whole genome shotgun (WGS) entry which is preliminary data.</text>
</comment>
<evidence type="ECO:0000256" key="7">
    <source>
        <dbReference type="ARBA" id="ARBA00023136"/>
    </source>
</evidence>
<dbReference type="PANTHER" id="PTHR30586:SF0">
    <property type="entry name" value="ION-TRANSLOCATING OXIDOREDUCTASE COMPLEX SUBUNIT E"/>
    <property type="match status" value="1"/>
</dbReference>
<dbReference type="EC" id="7.-.-.-" evidence="8"/>
<evidence type="ECO:0000313" key="9">
    <source>
        <dbReference type="EMBL" id="MEB3429455.1"/>
    </source>
</evidence>
<feature type="transmembrane region" description="Helical" evidence="8">
    <location>
        <begin position="165"/>
        <end position="186"/>
    </location>
</feature>
<sequence>MKKIFLDGIFKNNPVIVQLVGLCSVLAITTTVTNALGMGAAVIFVLTGSNLVISLLRNFIPDKVRIPAYIVIIATFVTLIQMLMEAYLSSLYSSLGIFIPLIVVNCIILARAESFASKNGVLASIVDGLGNAIGYTFAVVIVATIRELFGSGTILGLRIIPEEFIIPIFTQAPFAFIILGIIIAVFNNISKKRKLKELKEEASRG</sequence>
<feature type="transmembrane region" description="Helical" evidence="8">
    <location>
        <begin position="68"/>
        <end position="84"/>
    </location>
</feature>
<gene>
    <name evidence="8" type="primary">rnfE</name>
    <name evidence="9" type="ORF">VLK81_05425</name>
</gene>
<comment type="function">
    <text evidence="8">Part of a membrane-bound complex that couples electron transfer with translocation of ions across the membrane.</text>
</comment>
<dbReference type="RefSeq" id="WP_324619644.1">
    <property type="nucleotide sequence ID" value="NZ_JAYKOT010000003.1"/>
</dbReference>
<proteinExistence type="inferred from homology"/>
<dbReference type="PIRSF" id="PIRSF006102">
    <property type="entry name" value="NQR_DE"/>
    <property type="match status" value="1"/>
</dbReference>
<comment type="subcellular location">
    <subcellularLocation>
        <location evidence="8">Cell membrane</location>
        <topology evidence="8">Multi-pass membrane protein</topology>
    </subcellularLocation>
    <subcellularLocation>
        <location evidence="1">Endomembrane system</location>
        <topology evidence="1">Multi-pass membrane protein</topology>
    </subcellularLocation>
</comment>